<proteinExistence type="predicted"/>
<gene>
    <name evidence="2" type="ORF">F4561_002125</name>
</gene>
<dbReference type="InterPro" id="IPR042070">
    <property type="entry name" value="PucR_C-HTH_sf"/>
</dbReference>
<protein>
    <recommendedName>
        <fullName evidence="1">PucR C-terminal helix-turn-helix domain-containing protein</fullName>
    </recommendedName>
</protein>
<feature type="domain" description="PucR C-terminal helix-turn-helix" evidence="1">
    <location>
        <begin position="484"/>
        <end position="538"/>
    </location>
</feature>
<dbReference type="InterPro" id="IPR051448">
    <property type="entry name" value="CdaR-like_regulators"/>
</dbReference>
<comment type="caution">
    <text evidence="2">The sequence shown here is derived from an EMBL/GenBank/DDBJ whole genome shotgun (WGS) entry which is preliminary data.</text>
</comment>
<evidence type="ECO:0000313" key="3">
    <source>
        <dbReference type="Proteomes" id="UP000523007"/>
    </source>
</evidence>
<reference evidence="2 3" key="1">
    <citation type="submission" date="2020-08" db="EMBL/GenBank/DDBJ databases">
        <title>Sequencing the genomes of 1000 actinobacteria strains.</title>
        <authorList>
            <person name="Klenk H.-P."/>
        </authorList>
    </citation>
    <scope>NUCLEOTIDE SEQUENCE [LARGE SCALE GENOMIC DNA]</scope>
    <source>
        <strain evidence="2 3">DSM 102030</strain>
    </source>
</reference>
<dbReference type="Proteomes" id="UP000523007">
    <property type="component" value="Unassembled WGS sequence"/>
</dbReference>
<keyword evidence="3" id="KW-1185">Reference proteome</keyword>
<evidence type="ECO:0000259" key="1">
    <source>
        <dbReference type="Pfam" id="PF13556"/>
    </source>
</evidence>
<dbReference type="InterPro" id="IPR025736">
    <property type="entry name" value="PucR_C-HTH_dom"/>
</dbReference>
<organism evidence="2 3">
    <name type="scientific">Lipingzhangella halophila</name>
    <dbReference type="NCBI Taxonomy" id="1783352"/>
    <lineage>
        <taxon>Bacteria</taxon>
        <taxon>Bacillati</taxon>
        <taxon>Actinomycetota</taxon>
        <taxon>Actinomycetes</taxon>
        <taxon>Streptosporangiales</taxon>
        <taxon>Nocardiopsidaceae</taxon>
        <taxon>Lipingzhangella</taxon>
    </lineage>
</organism>
<dbReference type="Pfam" id="PF13556">
    <property type="entry name" value="HTH_30"/>
    <property type="match status" value="1"/>
</dbReference>
<name>A0A7W7W327_9ACTN</name>
<sequence>MKNGTGLVVSDKGVGRMQGPSLSTVVDAIGVSVLSVWAEAPDADVCCHDVVIHDAADEFAAGPGDLLLAVGVDTGGAETVLEEAARRGVAAVVVRGTAELRERLSAPARRAGVALLALEPGIGWAQFSGQLRGLLTTTGADLDAESSGPPARELAVFANALCESVGGSVMIFNPQQEVLASSRLVESDDAMRRQAALDQRGPTWFRARLREQGVYRRLWRGDDAVDIPAVPEEGVNRRMAVAVRSGDEILGSIWVAERDNPLPDDAALVLRRAAASAGQYLSRLGVRTQTRRRAAEAVARRLLAGTTTEDEALEWLDIGADGPCAVLSCVFAGERPHDARAFADLLCVHLPALDCAAVPVPSRGRVDVLLCRVEGRGGAELARAAREVLDRAAAAAGCAVLGALGRVVPETGRASDSLAEADLVLRVLRDRRAAHTCVAVLDDVRAAAGALVLADAAAADPRFAEGPVPRLLDYDSRHHTSYAASLAAYLDAFGDVIAASRALHVHSNTLRYRLRRMRPICGIDLGDPDDRLVAAVCLRRAGLDLRTRTAPEVRSPA</sequence>
<dbReference type="PANTHER" id="PTHR33744:SF17">
    <property type="entry name" value="CONSERVED PROTEIN"/>
    <property type="match status" value="1"/>
</dbReference>
<dbReference type="PANTHER" id="PTHR33744">
    <property type="entry name" value="CARBOHYDRATE DIACID REGULATOR"/>
    <property type="match status" value="1"/>
</dbReference>
<dbReference type="AlphaFoldDB" id="A0A7W7W327"/>
<dbReference type="EMBL" id="JACHJT010000001">
    <property type="protein sequence ID" value="MBB4931305.1"/>
    <property type="molecule type" value="Genomic_DNA"/>
</dbReference>
<evidence type="ECO:0000313" key="2">
    <source>
        <dbReference type="EMBL" id="MBB4931305.1"/>
    </source>
</evidence>
<dbReference type="Gene3D" id="1.10.10.2840">
    <property type="entry name" value="PucR C-terminal helix-turn-helix domain"/>
    <property type="match status" value="1"/>
</dbReference>
<dbReference type="RefSeq" id="WP_184577310.1">
    <property type="nucleotide sequence ID" value="NZ_JACHJT010000001.1"/>
</dbReference>
<accession>A0A7W7W327</accession>